<keyword evidence="10" id="KW-0812">Transmembrane</keyword>
<keyword evidence="12" id="KW-1185">Reference proteome</keyword>
<dbReference type="InterPro" id="IPR000719">
    <property type="entry name" value="Prot_kinase_dom"/>
</dbReference>
<dbReference type="Gene3D" id="1.10.510.10">
    <property type="entry name" value="Transferase(Phosphotransferase) domain 1"/>
    <property type="match status" value="1"/>
</dbReference>
<dbReference type="EC" id="2.7.10.1" evidence="2"/>
<evidence type="ECO:0000256" key="6">
    <source>
        <dbReference type="ARBA" id="ARBA00022840"/>
    </source>
</evidence>
<reference evidence="13" key="1">
    <citation type="submission" date="2017-02" db="UniProtKB">
        <authorList>
            <consortium name="WormBaseParasite"/>
        </authorList>
    </citation>
    <scope>IDENTIFICATION</scope>
</reference>
<dbReference type="AlphaFoldDB" id="A0A0N4Z5X8"/>
<evidence type="ECO:0000256" key="7">
    <source>
        <dbReference type="ARBA" id="ARBA00023136"/>
    </source>
</evidence>
<organism evidence="12 13">
    <name type="scientific">Parastrongyloides trichosuri</name>
    <name type="common">Possum-specific nematode worm</name>
    <dbReference type="NCBI Taxonomy" id="131310"/>
    <lineage>
        <taxon>Eukaryota</taxon>
        <taxon>Metazoa</taxon>
        <taxon>Ecdysozoa</taxon>
        <taxon>Nematoda</taxon>
        <taxon>Chromadorea</taxon>
        <taxon>Rhabditida</taxon>
        <taxon>Tylenchina</taxon>
        <taxon>Panagrolaimomorpha</taxon>
        <taxon>Strongyloidoidea</taxon>
        <taxon>Strongyloididae</taxon>
        <taxon>Parastrongyloides</taxon>
    </lineage>
</organism>
<protein>
    <recommendedName>
        <fullName evidence="2">receptor protein-tyrosine kinase</fullName>
        <ecNumber evidence="2">2.7.10.1</ecNumber>
    </recommendedName>
</protein>
<evidence type="ECO:0000256" key="3">
    <source>
        <dbReference type="ARBA" id="ARBA00022679"/>
    </source>
</evidence>
<dbReference type="FunFam" id="1.10.510.10:FF:001512">
    <property type="entry name" value="Receptor tyrosine-protein kinase erbB-2"/>
    <property type="match status" value="1"/>
</dbReference>
<dbReference type="InterPro" id="IPR050122">
    <property type="entry name" value="RTK"/>
</dbReference>
<dbReference type="InterPro" id="IPR008266">
    <property type="entry name" value="Tyr_kinase_AS"/>
</dbReference>
<dbReference type="PANTHER" id="PTHR24416:SF600">
    <property type="entry name" value="PDGF- AND VEGF-RECEPTOR RELATED, ISOFORM J"/>
    <property type="match status" value="1"/>
</dbReference>
<dbReference type="Pfam" id="PF07714">
    <property type="entry name" value="PK_Tyr_Ser-Thr"/>
    <property type="match status" value="1"/>
</dbReference>
<feature type="domain" description="Protein kinase" evidence="11">
    <location>
        <begin position="345"/>
        <end position="667"/>
    </location>
</feature>
<dbReference type="InterPro" id="IPR001245">
    <property type="entry name" value="Ser-Thr/Tyr_kinase_cat_dom"/>
</dbReference>
<keyword evidence="8" id="KW-0829">Tyrosine-protein kinase</keyword>
<accession>A0A0N4Z5X8</accession>
<dbReference type="GO" id="GO:0004714">
    <property type="term" value="F:transmembrane receptor protein tyrosine kinase activity"/>
    <property type="evidence" value="ECO:0007669"/>
    <property type="project" value="UniProtKB-EC"/>
</dbReference>
<keyword evidence="3" id="KW-0808">Transferase</keyword>
<dbReference type="GO" id="GO:0007169">
    <property type="term" value="P:cell surface receptor protein tyrosine kinase signaling pathway"/>
    <property type="evidence" value="ECO:0007669"/>
    <property type="project" value="TreeGrafter"/>
</dbReference>
<feature type="transmembrane region" description="Helical" evidence="10">
    <location>
        <begin position="238"/>
        <end position="261"/>
    </location>
</feature>
<dbReference type="GO" id="GO:0043235">
    <property type="term" value="C:receptor complex"/>
    <property type="evidence" value="ECO:0007669"/>
    <property type="project" value="TreeGrafter"/>
</dbReference>
<feature type="transmembrane region" description="Helical" evidence="10">
    <location>
        <begin position="427"/>
        <end position="446"/>
    </location>
</feature>
<evidence type="ECO:0000313" key="13">
    <source>
        <dbReference type="WBParaSite" id="PTRK_0000252200.1"/>
    </source>
</evidence>
<dbReference type="Proteomes" id="UP000038045">
    <property type="component" value="Unplaced"/>
</dbReference>
<name>A0A0N4Z5X8_PARTI</name>
<keyword evidence="10" id="KW-1133">Transmembrane helix</keyword>
<evidence type="ECO:0000256" key="5">
    <source>
        <dbReference type="ARBA" id="ARBA00022777"/>
    </source>
</evidence>
<dbReference type="CDD" id="cd00192">
    <property type="entry name" value="PTKc"/>
    <property type="match status" value="1"/>
</dbReference>
<keyword evidence="5" id="KW-0418">Kinase</keyword>
<dbReference type="SUPFAM" id="SSF56112">
    <property type="entry name" value="Protein kinase-like (PK-like)"/>
    <property type="match status" value="1"/>
</dbReference>
<dbReference type="PROSITE" id="PS50011">
    <property type="entry name" value="PROTEIN_KINASE_DOM"/>
    <property type="match status" value="1"/>
</dbReference>
<dbReference type="STRING" id="131310.A0A0N4Z5X8"/>
<evidence type="ECO:0000256" key="10">
    <source>
        <dbReference type="SAM" id="Phobius"/>
    </source>
</evidence>
<evidence type="ECO:0000313" key="12">
    <source>
        <dbReference type="Proteomes" id="UP000038045"/>
    </source>
</evidence>
<proteinExistence type="predicted"/>
<dbReference type="PANTHER" id="PTHR24416">
    <property type="entry name" value="TYROSINE-PROTEIN KINASE RECEPTOR"/>
    <property type="match status" value="1"/>
</dbReference>
<evidence type="ECO:0000256" key="8">
    <source>
        <dbReference type="ARBA" id="ARBA00023137"/>
    </source>
</evidence>
<dbReference type="GO" id="GO:0005524">
    <property type="term" value="F:ATP binding"/>
    <property type="evidence" value="ECO:0007669"/>
    <property type="project" value="UniProtKB-KW"/>
</dbReference>
<sequence>MREDTDENSLTSKGYCDIRECKNWSGVILIMISPKFNLNDFPPIIDFVWNTFGDCQQFGGTVYLLPVNYLNNLEKSWSSNKNELVNKFDTIFNKTQFIVPSFPSPSFMEKTIGDAINTFKTSPVYDQSVTEYGRYLLLITNYEVYLDQFTATNIRNNAKANQVRVKILLIDDYNDDFDSAESDEDFFEMIAERGEKTEVDDIKGLSTSKMPSKMYACHNYEPFPKPYIKITKSNKKGIIIGVVLGASGMILILGILIFIFIKYRQRVRRDQINTLSWVNNHTQEINDNEYGEHINDNKTKDILLNDMLPFSIGTPTNNDTSDLQVEGDNNIIDEDNKILERVLNINYNEKLGSGAFSCVFKGTLLLESDYVRQKLASKNNKNRMEIIVKNCKKNLDDEMNDVISVDVAIKTELNSDNIFQSAESKEFLIKVFFYILYYFLKYIYFLKEINTLKQISYHPHVLSYFGSCFKDSSLCIILEYCSNGNLLSWLHDPKNKKNIDLKILLSFTWQIADGMYYLAVKNLIHRDLAARNILLDNDLVAKISDFGLSRVFDHNDVEVQNEYMLRTNAKIPVKHTAIEALRDGVYTEKSDVWAYAVLLFEIFSLGAPPYESLSLVEILPFLSEGSRLPRPLLVTDEVWNIMEDCWKEDPKERPNFGQIRERLTGLLEENSLQYGYLELSGINENPENNEVQI</sequence>
<dbReference type="InterPro" id="IPR011009">
    <property type="entry name" value="Kinase-like_dom_sf"/>
</dbReference>
<dbReference type="InterPro" id="IPR020635">
    <property type="entry name" value="Tyr_kinase_cat_dom"/>
</dbReference>
<evidence type="ECO:0000256" key="1">
    <source>
        <dbReference type="ARBA" id="ARBA00004308"/>
    </source>
</evidence>
<dbReference type="Gene3D" id="3.30.200.20">
    <property type="entry name" value="Phosphorylase Kinase, domain 1"/>
    <property type="match status" value="1"/>
</dbReference>
<evidence type="ECO:0000256" key="9">
    <source>
        <dbReference type="ARBA" id="ARBA00051243"/>
    </source>
</evidence>
<dbReference type="GO" id="GO:0005886">
    <property type="term" value="C:plasma membrane"/>
    <property type="evidence" value="ECO:0007669"/>
    <property type="project" value="TreeGrafter"/>
</dbReference>
<dbReference type="PROSITE" id="PS00109">
    <property type="entry name" value="PROTEIN_KINASE_TYR"/>
    <property type="match status" value="1"/>
</dbReference>
<dbReference type="PRINTS" id="PR00109">
    <property type="entry name" value="TYRKINASE"/>
</dbReference>
<keyword evidence="6" id="KW-0067">ATP-binding</keyword>
<keyword evidence="7 10" id="KW-0472">Membrane</keyword>
<comment type="subcellular location">
    <subcellularLocation>
        <location evidence="1">Endomembrane system</location>
    </subcellularLocation>
</comment>
<dbReference type="WBParaSite" id="PTRK_0000252200.1">
    <property type="protein sequence ID" value="PTRK_0000252200.1"/>
    <property type="gene ID" value="PTRK_0000252200"/>
</dbReference>
<comment type="catalytic activity">
    <reaction evidence="9">
        <text>L-tyrosyl-[protein] + ATP = O-phospho-L-tyrosyl-[protein] + ADP + H(+)</text>
        <dbReference type="Rhea" id="RHEA:10596"/>
        <dbReference type="Rhea" id="RHEA-COMP:10136"/>
        <dbReference type="Rhea" id="RHEA-COMP:20101"/>
        <dbReference type="ChEBI" id="CHEBI:15378"/>
        <dbReference type="ChEBI" id="CHEBI:30616"/>
        <dbReference type="ChEBI" id="CHEBI:46858"/>
        <dbReference type="ChEBI" id="CHEBI:61978"/>
        <dbReference type="ChEBI" id="CHEBI:456216"/>
        <dbReference type="EC" id="2.7.10.1"/>
    </reaction>
</comment>
<evidence type="ECO:0000259" key="11">
    <source>
        <dbReference type="PROSITE" id="PS50011"/>
    </source>
</evidence>
<dbReference type="GO" id="GO:0012505">
    <property type="term" value="C:endomembrane system"/>
    <property type="evidence" value="ECO:0007669"/>
    <property type="project" value="UniProtKB-SubCell"/>
</dbReference>
<evidence type="ECO:0000256" key="4">
    <source>
        <dbReference type="ARBA" id="ARBA00022741"/>
    </source>
</evidence>
<dbReference type="GO" id="GO:0048680">
    <property type="term" value="P:positive regulation of axon regeneration"/>
    <property type="evidence" value="ECO:0007669"/>
    <property type="project" value="UniProtKB-ARBA"/>
</dbReference>
<dbReference type="SMART" id="SM00219">
    <property type="entry name" value="TyrKc"/>
    <property type="match status" value="1"/>
</dbReference>
<evidence type="ECO:0000256" key="2">
    <source>
        <dbReference type="ARBA" id="ARBA00011902"/>
    </source>
</evidence>
<dbReference type="GO" id="GO:0061564">
    <property type="term" value="P:axon development"/>
    <property type="evidence" value="ECO:0007669"/>
    <property type="project" value="UniProtKB-ARBA"/>
</dbReference>
<keyword evidence="4" id="KW-0547">Nucleotide-binding</keyword>